<evidence type="ECO:0000256" key="5">
    <source>
        <dbReference type="PROSITE-ProRule" id="PRU00169"/>
    </source>
</evidence>
<keyword evidence="4" id="KW-0804">Transcription</keyword>
<dbReference type="STRING" id="1122189.SAMN02745165_01018"/>
<evidence type="ECO:0000256" key="2">
    <source>
        <dbReference type="ARBA" id="ARBA00022840"/>
    </source>
</evidence>
<evidence type="ECO:0000256" key="1">
    <source>
        <dbReference type="ARBA" id="ARBA00022741"/>
    </source>
</evidence>
<dbReference type="PROSITE" id="PS50045">
    <property type="entry name" value="SIGMA54_INTERACT_4"/>
    <property type="match status" value="1"/>
</dbReference>
<sequence length="477" mass="53231">MTDSQDNTPTLLLVDDEAAWLHGMRLTLARIGLTRVEQCLDSREVMGILQRQKIDLILLDLTMPYLTGDELLPLISAEYPEIPVIVLTGLNQLEIAVECMRLGAFDFFVKSVEAERLTLGIRRALRMQEALRENQRIKTSLIHDELEHPGAFSEIITQNKQMSTLLKYVEAVSGSKQPILISGESGVGKELIARAIARLYNPDAPYVAVNVAGLDDNMFSDTLFGHCKGAFTGADKDRPGMIEQAGAGVLFLDEIGDMTPSSQVKLLRLLQEGEYFPLGSDRPKRSQARIVVATNRNLEQMQHAGEFRKDLYYRLKTHQIELPPLRNRRDDIPLLLDHFLRLSAAELGKKVPTPPPELEVLLSTYHFPGNVRELAGMVYDAVSRHQTGKLSQSSFKQAIGSHPLKGIKAEDRTSTGESLLSFHQELPTLAEAANLLVEEAMKRAQNNQTIAAQLLGISRPALSKRLKKLREEDSRTQ</sequence>
<dbReference type="InterPro" id="IPR058031">
    <property type="entry name" value="AAA_lid_NorR"/>
</dbReference>
<reference evidence="8 9" key="1">
    <citation type="submission" date="2016-11" db="EMBL/GenBank/DDBJ databases">
        <authorList>
            <person name="Jaros S."/>
            <person name="Januszkiewicz K."/>
            <person name="Wedrychowicz H."/>
        </authorList>
    </citation>
    <scope>NUCLEOTIDE SEQUENCE [LARGE SCALE GENOMIC DNA]</scope>
    <source>
        <strain evidence="8 9">DSM 5091</strain>
    </source>
</reference>
<dbReference type="Proteomes" id="UP000184171">
    <property type="component" value="Unassembled WGS sequence"/>
</dbReference>
<keyword evidence="2" id="KW-0067">ATP-binding</keyword>
<dbReference type="PROSITE" id="PS50110">
    <property type="entry name" value="RESPONSE_REGULATORY"/>
    <property type="match status" value="1"/>
</dbReference>
<dbReference type="PROSITE" id="PS00675">
    <property type="entry name" value="SIGMA54_INTERACT_1"/>
    <property type="match status" value="1"/>
</dbReference>
<evidence type="ECO:0000313" key="8">
    <source>
        <dbReference type="EMBL" id="SHI88523.1"/>
    </source>
</evidence>
<dbReference type="SMART" id="SM00382">
    <property type="entry name" value="AAA"/>
    <property type="match status" value="1"/>
</dbReference>
<dbReference type="CDD" id="cd00156">
    <property type="entry name" value="REC"/>
    <property type="match status" value="1"/>
</dbReference>
<dbReference type="OrthoDB" id="9814761at2"/>
<dbReference type="PANTHER" id="PTHR32071">
    <property type="entry name" value="TRANSCRIPTIONAL REGULATORY PROTEIN"/>
    <property type="match status" value="1"/>
</dbReference>
<dbReference type="Gene3D" id="1.10.10.60">
    <property type="entry name" value="Homeodomain-like"/>
    <property type="match status" value="1"/>
</dbReference>
<dbReference type="GO" id="GO:0005524">
    <property type="term" value="F:ATP binding"/>
    <property type="evidence" value="ECO:0007669"/>
    <property type="project" value="UniProtKB-KW"/>
</dbReference>
<keyword evidence="9" id="KW-1185">Reference proteome</keyword>
<organism evidence="8 9">
    <name type="scientific">Malonomonas rubra DSM 5091</name>
    <dbReference type="NCBI Taxonomy" id="1122189"/>
    <lineage>
        <taxon>Bacteria</taxon>
        <taxon>Pseudomonadati</taxon>
        <taxon>Thermodesulfobacteriota</taxon>
        <taxon>Desulfuromonadia</taxon>
        <taxon>Desulfuromonadales</taxon>
        <taxon>Geopsychrobacteraceae</taxon>
        <taxon>Malonomonas</taxon>
    </lineage>
</organism>
<evidence type="ECO:0000259" key="6">
    <source>
        <dbReference type="PROSITE" id="PS50045"/>
    </source>
</evidence>
<evidence type="ECO:0000259" key="7">
    <source>
        <dbReference type="PROSITE" id="PS50110"/>
    </source>
</evidence>
<dbReference type="InterPro" id="IPR002078">
    <property type="entry name" value="Sigma_54_int"/>
</dbReference>
<dbReference type="InterPro" id="IPR001789">
    <property type="entry name" value="Sig_transdc_resp-reg_receiver"/>
</dbReference>
<dbReference type="GO" id="GO:0000160">
    <property type="term" value="P:phosphorelay signal transduction system"/>
    <property type="evidence" value="ECO:0007669"/>
    <property type="project" value="InterPro"/>
</dbReference>
<dbReference type="Pfam" id="PF00072">
    <property type="entry name" value="Response_reg"/>
    <property type="match status" value="1"/>
</dbReference>
<dbReference type="EMBL" id="FQZT01000003">
    <property type="protein sequence ID" value="SHI88523.1"/>
    <property type="molecule type" value="Genomic_DNA"/>
</dbReference>
<protein>
    <submittedName>
        <fullName evidence="8">DNA-binding transcriptional response regulator, NtrC family, contains REC, AAA-type ATPase, and a Fis-type DNA-binding domains</fullName>
    </submittedName>
</protein>
<dbReference type="Pfam" id="PF25601">
    <property type="entry name" value="AAA_lid_14"/>
    <property type="match status" value="1"/>
</dbReference>
<keyword evidence="8" id="KW-0238">DNA-binding</keyword>
<keyword evidence="1" id="KW-0547">Nucleotide-binding</keyword>
<dbReference type="FunFam" id="3.40.50.300:FF:000006">
    <property type="entry name" value="DNA-binding transcriptional regulator NtrC"/>
    <property type="match status" value="1"/>
</dbReference>
<dbReference type="Pfam" id="PF02954">
    <property type="entry name" value="HTH_8"/>
    <property type="match status" value="1"/>
</dbReference>
<dbReference type="InterPro" id="IPR027417">
    <property type="entry name" value="P-loop_NTPase"/>
</dbReference>
<dbReference type="InterPro" id="IPR011006">
    <property type="entry name" value="CheY-like_superfamily"/>
</dbReference>
<name>A0A1M6ESY9_MALRU</name>
<dbReference type="InterPro" id="IPR009057">
    <property type="entry name" value="Homeodomain-like_sf"/>
</dbReference>
<evidence type="ECO:0000256" key="4">
    <source>
        <dbReference type="ARBA" id="ARBA00023163"/>
    </source>
</evidence>
<dbReference type="PANTHER" id="PTHR32071:SF13">
    <property type="entry name" value="RESPONSE REGULATOR HSFA"/>
    <property type="match status" value="1"/>
</dbReference>
<dbReference type="SMART" id="SM00448">
    <property type="entry name" value="REC"/>
    <property type="match status" value="1"/>
</dbReference>
<dbReference type="SUPFAM" id="SSF52172">
    <property type="entry name" value="CheY-like"/>
    <property type="match status" value="1"/>
</dbReference>
<dbReference type="Gene3D" id="3.40.50.300">
    <property type="entry name" value="P-loop containing nucleotide triphosphate hydrolases"/>
    <property type="match status" value="1"/>
</dbReference>
<keyword evidence="5" id="KW-0597">Phosphoprotein</keyword>
<dbReference type="RefSeq" id="WP_072906347.1">
    <property type="nucleotide sequence ID" value="NZ_FQZT01000003.1"/>
</dbReference>
<dbReference type="Gene3D" id="1.10.8.60">
    <property type="match status" value="1"/>
</dbReference>
<dbReference type="InterPro" id="IPR002197">
    <property type="entry name" value="HTH_Fis"/>
</dbReference>
<dbReference type="GO" id="GO:0043565">
    <property type="term" value="F:sequence-specific DNA binding"/>
    <property type="evidence" value="ECO:0007669"/>
    <property type="project" value="InterPro"/>
</dbReference>
<dbReference type="PRINTS" id="PR01590">
    <property type="entry name" value="HTHFIS"/>
</dbReference>
<dbReference type="GO" id="GO:0006355">
    <property type="term" value="P:regulation of DNA-templated transcription"/>
    <property type="evidence" value="ECO:0007669"/>
    <property type="project" value="InterPro"/>
</dbReference>
<dbReference type="CDD" id="cd00009">
    <property type="entry name" value="AAA"/>
    <property type="match status" value="1"/>
</dbReference>
<dbReference type="SUPFAM" id="SSF46689">
    <property type="entry name" value="Homeodomain-like"/>
    <property type="match status" value="1"/>
</dbReference>
<proteinExistence type="predicted"/>
<keyword evidence="3" id="KW-0805">Transcription regulation</keyword>
<gene>
    <name evidence="8" type="ORF">SAMN02745165_01018</name>
</gene>
<feature type="domain" description="Sigma-54 factor interaction" evidence="6">
    <location>
        <begin position="155"/>
        <end position="383"/>
    </location>
</feature>
<feature type="domain" description="Response regulatory" evidence="7">
    <location>
        <begin position="10"/>
        <end position="125"/>
    </location>
</feature>
<dbReference type="Pfam" id="PF00158">
    <property type="entry name" value="Sigma54_activat"/>
    <property type="match status" value="1"/>
</dbReference>
<evidence type="ECO:0000256" key="3">
    <source>
        <dbReference type="ARBA" id="ARBA00023015"/>
    </source>
</evidence>
<dbReference type="Gene3D" id="3.40.50.2300">
    <property type="match status" value="1"/>
</dbReference>
<dbReference type="InterPro" id="IPR003593">
    <property type="entry name" value="AAA+_ATPase"/>
</dbReference>
<evidence type="ECO:0000313" key="9">
    <source>
        <dbReference type="Proteomes" id="UP000184171"/>
    </source>
</evidence>
<feature type="modified residue" description="4-aspartylphosphate" evidence="5">
    <location>
        <position position="60"/>
    </location>
</feature>
<dbReference type="SUPFAM" id="SSF52540">
    <property type="entry name" value="P-loop containing nucleoside triphosphate hydrolases"/>
    <property type="match status" value="1"/>
</dbReference>
<dbReference type="InterPro" id="IPR025662">
    <property type="entry name" value="Sigma_54_int_dom_ATP-bd_1"/>
</dbReference>
<dbReference type="AlphaFoldDB" id="A0A1M6ESY9"/>
<accession>A0A1M6ESY9</accession>